<reference evidence="14" key="2">
    <citation type="submission" date="2025-08" db="UniProtKB">
        <authorList>
            <consortium name="Ensembl"/>
        </authorList>
    </citation>
    <scope>IDENTIFICATION</scope>
</reference>
<keyword evidence="7" id="KW-0805">Transcription regulation</keyword>
<dbReference type="AlphaFoldDB" id="A0A4W5QEY4"/>
<dbReference type="InterPro" id="IPR036236">
    <property type="entry name" value="Znf_C2H2_sf"/>
</dbReference>
<reference evidence="14" key="3">
    <citation type="submission" date="2025-09" db="UniProtKB">
        <authorList>
            <consortium name="Ensembl"/>
        </authorList>
    </citation>
    <scope>IDENTIFICATION</scope>
</reference>
<dbReference type="InterPro" id="IPR050329">
    <property type="entry name" value="GLI_C2H2-zinc-finger"/>
</dbReference>
<keyword evidence="12" id="KW-1133">Transmembrane helix</keyword>
<evidence type="ECO:0000256" key="12">
    <source>
        <dbReference type="SAM" id="Phobius"/>
    </source>
</evidence>
<dbReference type="STRING" id="62062.ENSHHUP00000072545"/>
<feature type="domain" description="C2H2-type" evidence="13">
    <location>
        <begin position="145"/>
        <end position="172"/>
    </location>
</feature>
<evidence type="ECO:0000313" key="14">
    <source>
        <dbReference type="Ensembl" id="ENSHHUP00000072545.1"/>
    </source>
</evidence>
<evidence type="ECO:0000256" key="1">
    <source>
        <dbReference type="ARBA" id="ARBA00004123"/>
    </source>
</evidence>
<reference evidence="15" key="1">
    <citation type="submission" date="2018-06" db="EMBL/GenBank/DDBJ databases">
        <title>Genome assembly of Danube salmon.</title>
        <authorList>
            <person name="Macqueen D.J."/>
            <person name="Gundappa M.K."/>
        </authorList>
    </citation>
    <scope>NUCLEOTIDE SEQUENCE [LARGE SCALE GENOMIC DNA]</scope>
</reference>
<name>A0A4W5QEY4_9TELE</name>
<dbReference type="GO" id="GO:0000978">
    <property type="term" value="F:RNA polymerase II cis-regulatory region sequence-specific DNA binding"/>
    <property type="evidence" value="ECO:0007669"/>
    <property type="project" value="TreeGrafter"/>
</dbReference>
<dbReference type="PROSITE" id="PS50157">
    <property type="entry name" value="ZINC_FINGER_C2H2_2"/>
    <property type="match status" value="5"/>
</dbReference>
<dbReference type="SMART" id="SM00355">
    <property type="entry name" value="ZnF_C2H2"/>
    <property type="match status" value="5"/>
</dbReference>
<comment type="similarity">
    <text evidence="2">Belongs to the krueppel C2H2-type zinc-finger protein family.</text>
</comment>
<evidence type="ECO:0000256" key="5">
    <source>
        <dbReference type="ARBA" id="ARBA00022771"/>
    </source>
</evidence>
<keyword evidence="6" id="KW-0862">Zinc</keyword>
<dbReference type="SUPFAM" id="SSF57667">
    <property type="entry name" value="beta-beta-alpha zinc fingers"/>
    <property type="match status" value="3"/>
</dbReference>
<dbReference type="Pfam" id="PF00096">
    <property type="entry name" value="zf-C2H2"/>
    <property type="match status" value="4"/>
</dbReference>
<proteinExistence type="inferred from homology"/>
<accession>A0A4W5QEY4</accession>
<keyword evidence="9" id="KW-0804">Transcription</keyword>
<keyword evidence="10" id="KW-0539">Nucleus</keyword>
<feature type="domain" description="C2H2-type" evidence="13">
    <location>
        <begin position="173"/>
        <end position="200"/>
    </location>
</feature>
<evidence type="ECO:0000256" key="8">
    <source>
        <dbReference type="ARBA" id="ARBA00023125"/>
    </source>
</evidence>
<evidence type="ECO:0000256" key="6">
    <source>
        <dbReference type="ARBA" id="ARBA00022833"/>
    </source>
</evidence>
<feature type="domain" description="C2H2-type" evidence="13">
    <location>
        <begin position="201"/>
        <end position="228"/>
    </location>
</feature>
<evidence type="ECO:0000256" key="9">
    <source>
        <dbReference type="ARBA" id="ARBA00023163"/>
    </source>
</evidence>
<dbReference type="FunFam" id="3.30.160.60:FF:001530">
    <property type="entry name" value="Zinc finger protein 268"/>
    <property type="match status" value="1"/>
</dbReference>
<keyword evidence="3" id="KW-0479">Metal-binding</keyword>
<feature type="domain" description="C2H2-type" evidence="13">
    <location>
        <begin position="117"/>
        <end position="144"/>
    </location>
</feature>
<keyword evidence="4" id="KW-0677">Repeat</keyword>
<evidence type="ECO:0000313" key="15">
    <source>
        <dbReference type="Proteomes" id="UP000314982"/>
    </source>
</evidence>
<evidence type="ECO:0000256" key="4">
    <source>
        <dbReference type="ARBA" id="ARBA00022737"/>
    </source>
</evidence>
<keyword evidence="5 11" id="KW-0863">Zinc-finger</keyword>
<dbReference type="GO" id="GO:0005634">
    <property type="term" value="C:nucleus"/>
    <property type="evidence" value="ECO:0007669"/>
    <property type="project" value="UniProtKB-SubCell"/>
</dbReference>
<dbReference type="PANTHER" id="PTHR19818">
    <property type="entry name" value="ZINC FINGER PROTEIN ZIC AND GLI"/>
    <property type="match status" value="1"/>
</dbReference>
<evidence type="ECO:0000256" key="10">
    <source>
        <dbReference type="ARBA" id="ARBA00023242"/>
    </source>
</evidence>
<protein>
    <recommendedName>
        <fullName evidence="13">C2H2-type domain-containing protein</fullName>
    </recommendedName>
</protein>
<keyword evidence="8" id="KW-0238">DNA-binding</keyword>
<dbReference type="FunFam" id="3.30.160.60:FF:002063">
    <property type="entry name" value="RB associated KRAB zinc finger"/>
    <property type="match status" value="1"/>
</dbReference>
<organism evidence="14 15">
    <name type="scientific">Hucho hucho</name>
    <name type="common">huchen</name>
    <dbReference type="NCBI Taxonomy" id="62062"/>
    <lineage>
        <taxon>Eukaryota</taxon>
        <taxon>Metazoa</taxon>
        <taxon>Chordata</taxon>
        <taxon>Craniata</taxon>
        <taxon>Vertebrata</taxon>
        <taxon>Euteleostomi</taxon>
        <taxon>Actinopterygii</taxon>
        <taxon>Neopterygii</taxon>
        <taxon>Teleostei</taxon>
        <taxon>Protacanthopterygii</taxon>
        <taxon>Salmoniformes</taxon>
        <taxon>Salmonidae</taxon>
        <taxon>Salmoninae</taxon>
        <taxon>Hucho</taxon>
    </lineage>
</organism>
<dbReference type="GO" id="GO:0045944">
    <property type="term" value="P:positive regulation of transcription by RNA polymerase II"/>
    <property type="evidence" value="ECO:0007669"/>
    <property type="project" value="UniProtKB-ARBA"/>
</dbReference>
<dbReference type="PANTHER" id="PTHR19818:SF157">
    <property type="entry name" value="C2H2-TYPE DOMAIN-CONTAINING PROTEIN"/>
    <property type="match status" value="1"/>
</dbReference>
<dbReference type="FunFam" id="3.30.160.60:FF:000446">
    <property type="entry name" value="Zinc finger protein"/>
    <property type="match status" value="1"/>
</dbReference>
<dbReference type="Gene3D" id="3.30.160.60">
    <property type="entry name" value="Classic Zinc Finger"/>
    <property type="match status" value="7"/>
</dbReference>
<feature type="domain" description="C2H2-type" evidence="13">
    <location>
        <begin position="229"/>
        <end position="256"/>
    </location>
</feature>
<dbReference type="FunFam" id="3.30.160.60:FF:000999">
    <property type="entry name" value="zinc finger protein 2 homolog"/>
    <property type="match status" value="1"/>
</dbReference>
<sequence length="327" mass="36822">MSVQHHGYAVGIAFYSGFLLLWALNHLSDLLFTQERDVTIVDPLGSLNNIMMLMRQSRVSPRQNTSRNTIRDPQGKNLTAALTVGKLANLLQNLKYTRVHTGEKPYCCTDCGKQKSHHCFDCGKSYLRLKSLKVHMIIHTGEKPYSCDQCGKSFTISSYLTIHQRTHTGEKPYSCAQCGMSFTQSSTLVSHQRTHTGEKPYSCDQCGKSFTKSSSLIVHQRTHTGEKPHSCDQCRKSFVTSSRLIVHQRTHTGEKPHSCDQCDKSYSDKRSHTSYQIDVCFCRRCVKKPCGCTDSVKATMHRPRKCMSNLAARDLATDLQVSVPALH</sequence>
<keyword evidence="12" id="KW-0472">Membrane</keyword>
<dbReference type="GO" id="GO:0008270">
    <property type="term" value="F:zinc ion binding"/>
    <property type="evidence" value="ECO:0007669"/>
    <property type="project" value="UniProtKB-KW"/>
</dbReference>
<comment type="subcellular location">
    <subcellularLocation>
        <location evidence="1">Nucleus</location>
    </subcellularLocation>
</comment>
<dbReference type="InterPro" id="IPR013087">
    <property type="entry name" value="Znf_C2H2_type"/>
</dbReference>
<keyword evidence="12" id="KW-0812">Transmembrane</keyword>
<feature type="transmembrane region" description="Helical" evidence="12">
    <location>
        <begin position="6"/>
        <end position="24"/>
    </location>
</feature>
<evidence type="ECO:0000259" key="13">
    <source>
        <dbReference type="PROSITE" id="PS50157"/>
    </source>
</evidence>
<evidence type="ECO:0000256" key="11">
    <source>
        <dbReference type="PROSITE-ProRule" id="PRU00042"/>
    </source>
</evidence>
<keyword evidence="15" id="KW-1185">Reference proteome</keyword>
<evidence type="ECO:0000256" key="3">
    <source>
        <dbReference type="ARBA" id="ARBA00022723"/>
    </source>
</evidence>
<dbReference type="PROSITE" id="PS00028">
    <property type="entry name" value="ZINC_FINGER_C2H2_1"/>
    <property type="match status" value="5"/>
</dbReference>
<evidence type="ECO:0000256" key="7">
    <source>
        <dbReference type="ARBA" id="ARBA00023015"/>
    </source>
</evidence>
<dbReference type="FunFam" id="3.30.160.60:FF:000100">
    <property type="entry name" value="Zinc finger 45-like"/>
    <property type="match status" value="1"/>
</dbReference>
<dbReference type="Ensembl" id="ENSHHUT00000074946.1">
    <property type="protein sequence ID" value="ENSHHUP00000072545.1"/>
    <property type="gene ID" value="ENSHHUG00000042590.1"/>
</dbReference>
<dbReference type="GO" id="GO:0000981">
    <property type="term" value="F:DNA-binding transcription factor activity, RNA polymerase II-specific"/>
    <property type="evidence" value="ECO:0007669"/>
    <property type="project" value="TreeGrafter"/>
</dbReference>
<dbReference type="GeneTree" id="ENSGT01150000286934"/>
<dbReference type="Proteomes" id="UP000314982">
    <property type="component" value="Unassembled WGS sequence"/>
</dbReference>
<dbReference type="FunFam" id="3.30.160.60:FF:001772">
    <property type="entry name" value="Uncharacterized protein"/>
    <property type="match status" value="1"/>
</dbReference>
<evidence type="ECO:0000256" key="2">
    <source>
        <dbReference type="ARBA" id="ARBA00006991"/>
    </source>
</evidence>